<reference evidence="7 8" key="1">
    <citation type="journal article" date="2016" name="Nat. Commun.">
        <title>Thousands of microbial genomes shed light on interconnected biogeochemical processes in an aquifer system.</title>
        <authorList>
            <person name="Anantharaman K."/>
            <person name="Brown C.T."/>
            <person name="Hug L.A."/>
            <person name="Sharon I."/>
            <person name="Castelle C.J."/>
            <person name="Probst A.J."/>
            <person name="Thomas B.C."/>
            <person name="Singh A."/>
            <person name="Wilkins M.J."/>
            <person name="Karaoz U."/>
            <person name="Brodie E.L."/>
            <person name="Williams K.H."/>
            <person name="Hubbard S.S."/>
            <person name="Banfield J.F."/>
        </authorList>
    </citation>
    <scope>NUCLEOTIDE SEQUENCE [LARGE SCALE GENOMIC DNA]</scope>
</reference>
<dbReference type="InterPro" id="IPR013249">
    <property type="entry name" value="RNA_pol_sigma70_r4_t2"/>
</dbReference>
<dbReference type="Pfam" id="PF04542">
    <property type="entry name" value="Sigma70_r2"/>
    <property type="match status" value="1"/>
</dbReference>
<dbReference type="STRING" id="1817867.A3F83_10470"/>
<dbReference type="InterPro" id="IPR014284">
    <property type="entry name" value="RNA_pol_sigma-70_dom"/>
</dbReference>
<keyword evidence="4" id="KW-0804">Transcription</keyword>
<evidence type="ECO:0000256" key="2">
    <source>
        <dbReference type="ARBA" id="ARBA00023015"/>
    </source>
</evidence>
<comment type="similarity">
    <text evidence="1">Belongs to the sigma-70 factor family. ECF subfamily.</text>
</comment>
<dbReference type="Gene3D" id="1.10.10.10">
    <property type="entry name" value="Winged helix-like DNA-binding domain superfamily/Winged helix DNA-binding domain"/>
    <property type="match status" value="1"/>
</dbReference>
<dbReference type="PANTHER" id="PTHR43133:SF51">
    <property type="entry name" value="RNA POLYMERASE SIGMA FACTOR"/>
    <property type="match status" value="1"/>
</dbReference>
<dbReference type="SUPFAM" id="SSF88659">
    <property type="entry name" value="Sigma3 and sigma4 domains of RNA polymerase sigma factors"/>
    <property type="match status" value="1"/>
</dbReference>
<dbReference type="GO" id="GO:0006352">
    <property type="term" value="P:DNA-templated transcription initiation"/>
    <property type="evidence" value="ECO:0007669"/>
    <property type="project" value="InterPro"/>
</dbReference>
<keyword evidence="2" id="KW-0805">Transcription regulation</keyword>
<dbReference type="SUPFAM" id="SSF88946">
    <property type="entry name" value="Sigma2 domain of RNA polymerase sigma factors"/>
    <property type="match status" value="1"/>
</dbReference>
<protein>
    <submittedName>
        <fullName evidence="7">Uncharacterized protein</fullName>
    </submittedName>
</protein>
<evidence type="ECO:0000259" key="6">
    <source>
        <dbReference type="Pfam" id="PF08281"/>
    </source>
</evidence>
<dbReference type="InterPro" id="IPR039425">
    <property type="entry name" value="RNA_pol_sigma-70-like"/>
</dbReference>
<dbReference type="InterPro" id="IPR036388">
    <property type="entry name" value="WH-like_DNA-bd_sf"/>
</dbReference>
<dbReference type="GO" id="GO:0003677">
    <property type="term" value="F:DNA binding"/>
    <property type="evidence" value="ECO:0007669"/>
    <property type="project" value="InterPro"/>
</dbReference>
<dbReference type="GO" id="GO:0016987">
    <property type="term" value="F:sigma factor activity"/>
    <property type="evidence" value="ECO:0007669"/>
    <property type="project" value="UniProtKB-KW"/>
</dbReference>
<feature type="domain" description="RNA polymerase sigma-70 region 2" evidence="5">
    <location>
        <begin position="22"/>
        <end position="89"/>
    </location>
</feature>
<accession>A0A1F5YZ46</accession>
<evidence type="ECO:0000259" key="5">
    <source>
        <dbReference type="Pfam" id="PF04542"/>
    </source>
</evidence>
<evidence type="ECO:0000256" key="3">
    <source>
        <dbReference type="ARBA" id="ARBA00023082"/>
    </source>
</evidence>
<dbReference type="CDD" id="cd06171">
    <property type="entry name" value="Sigma70_r4"/>
    <property type="match status" value="1"/>
</dbReference>
<dbReference type="InterPro" id="IPR013324">
    <property type="entry name" value="RNA_pol_sigma_r3/r4-like"/>
</dbReference>
<dbReference type="InterPro" id="IPR007627">
    <property type="entry name" value="RNA_pol_sigma70_r2"/>
</dbReference>
<sequence length="184" mass="21573">MHPDEMVVEQVLRGEREKFRILVERYQRQIYRFLRGMGLEHDDAADVMQSAFVRAYDKLSSLKGGDRFRVWLYSIAANQARNYLRSRSRLQPLNDLDFPAAEEIPDIPLERERLREMIDGSLARLPEEQRRVVLLRIFEDLPFKDVATVCGISLSSAKVTYHRALKTMQRWLKPAVSRLDLNNP</sequence>
<dbReference type="NCBIfam" id="TIGR02937">
    <property type="entry name" value="sigma70-ECF"/>
    <property type="match status" value="1"/>
</dbReference>
<dbReference type="PANTHER" id="PTHR43133">
    <property type="entry name" value="RNA POLYMERASE ECF-TYPE SIGMA FACTO"/>
    <property type="match status" value="1"/>
</dbReference>
<dbReference type="AlphaFoldDB" id="A0A1F5YZ46"/>
<proteinExistence type="inferred from homology"/>
<feature type="domain" description="RNA polymerase sigma factor 70 region 4 type 2" evidence="6">
    <location>
        <begin position="116"/>
        <end position="168"/>
    </location>
</feature>
<evidence type="ECO:0000256" key="4">
    <source>
        <dbReference type="ARBA" id="ARBA00023163"/>
    </source>
</evidence>
<dbReference type="InterPro" id="IPR013325">
    <property type="entry name" value="RNA_pol_sigma_r2"/>
</dbReference>
<dbReference type="EMBL" id="MFIX01000049">
    <property type="protein sequence ID" value="OGG05451.1"/>
    <property type="molecule type" value="Genomic_DNA"/>
</dbReference>
<gene>
    <name evidence="7" type="ORF">A3F83_10470</name>
</gene>
<comment type="caution">
    <text evidence="7">The sequence shown here is derived from an EMBL/GenBank/DDBJ whole genome shotgun (WGS) entry which is preliminary data.</text>
</comment>
<dbReference type="Pfam" id="PF08281">
    <property type="entry name" value="Sigma70_r4_2"/>
    <property type="match status" value="1"/>
</dbReference>
<evidence type="ECO:0000313" key="7">
    <source>
        <dbReference type="EMBL" id="OGG05451.1"/>
    </source>
</evidence>
<evidence type="ECO:0000256" key="1">
    <source>
        <dbReference type="ARBA" id="ARBA00010641"/>
    </source>
</evidence>
<dbReference type="Gene3D" id="1.10.1740.10">
    <property type="match status" value="1"/>
</dbReference>
<evidence type="ECO:0000313" key="8">
    <source>
        <dbReference type="Proteomes" id="UP000179129"/>
    </source>
</evidence>
<keyword evidence="3" id="KW-0731">Sigma factor</keyword>
<organism evidence="7 8">
    <name type="scientific">Candidatus Glassbacteria bacterium RIFCSPLOWO2_12_FULL_58_11</name>
    <dbReference type="NCBI Taxonomy" id="1817867"/>
    <lineage>
        <taxon>Bacteria</taxon>
        <taxon>Candidatus Glassiibacteriota</taxon>
    </lineage>
</organism>
<dbReference type="Proteomes" id="UP000179129">
    <property type="component" value="Unassembled WGS sequence"/>
</dbReference>
<name>A0A1F5YZ46_9BACT</name>